<comment type="caution">
    <text evidence="2">The sequence shown here is derived from an EMBL/GenBank/DDBJ whole genome shotgun (WGS) entry which is preliminary data.</text>
</comment>
<accession>W4LVT5</accession>
<reference evidence="2 3" key="1">
    <citation type="journal article" date="2014" name="Nature">
        <title>An environmental bacterial taxon with a large and distinct metabolic repertoire.</title>
        <authorList>
            <person name="Wilson M.C."/>
            <person name="Mori T."/>
            <person name="Ruckert C."/>
            <person name="Uria A.R."/>
            <person name="Helf M.J."/>
            <person name="Takada K."/>
            <person name="Gernert C."/>
            <person name="Steffens U.A."/>
            <person name="Heycke N."/>
            <person name="Schmitt S."/>
            <person name="Rinke C."/>
            <person name="Helfrich E.J."/>
            <person name="Brachmann A.O."/>
            <person name="Gurgui C."/>
            <person name="Wakimoto T."/>
            <person name="Kracht M."/>
            <person name="Crusemann M."/>
            <person name="Hentschel U."/>
            <person name="Abe I."/>
            <person name="Matsunaga S."/>
            <person name="Kalinowski J."/>
            <person name="Takeyama H."/>
            <person name="Piel J."/>
        </authorList>
    </citation>
    <scope>NUCLEOTIDE SEQUENCE [LARGE SCALE GENOMIC DNA]</scope>
    <source>
        <strain evidence="3">TSY1</strain>
    </source>
</reference>
<evidence type="ECO:0000313" key="2">
    <source>
        <dbReference type="EMBL" id="ETX02013.1"/>
    </source>
</evidence>
<evidence type="ECO:0000313" key="3">
    <source>
        <dbReference type="Proteomes" id="UP000019141"/>
    </source>
</evidence>
<proteinExistence type="predicted"/>
<evidence type="ECO:0000259" key="1">
    <source>
        <dbReference type="Pfam" id="PF24696"/>
    </source>
</evidence>
<dbReference type="HOGENOM" id="CLU_179842_0_0_7"/>
<dbReference type="Pfam" id="PF24696">
    <property type="entry name" value="UGSC"/>
    <property type="match status" value="1"/>
</dbReference>
<sequence>MAEATTVEIWDPTLNISDVISPAPRPSSLDGKVLGLLDNTKEKAGIFLSALAERIGERYDLARVLQRRKASYSRTASDDILTELSDTCDVVITAMGA</sequence>
<keyword evidence="3" id="KW-1185">Reference proteome</keyword>
<name>W4LVT5_ENTF1</name>
<protein>
    <recommendedName>
        <fullName evidence="1">UGSC-like domain-containing protein</fullName>
    </recommendedName>
</protein>
<organism evidence="2 3">
    <name type="scientific">Entotheonella factor</name>
    <dbReference type="NCBI Taxonomy" id="1429438"/>
    <lineage>
        <taxon>Bacteria</taxon>
        <taxon>Pseudomonadati</taxon>
        <taxon>Nitrospinota/Tectimicrobiota group</taxon>
        <taxon>Candidatus Tectimicrobiota</taxon>
        <taxon>Candidatus Entotheonellia</taxon>
        <taxon>Candidatus Entotheonellales</taxon>
        <taxon>Candidatus Entotheonellaceae</taxon>
        <taxon>Candidatus Entotheonella</taxon>
    </lineage>
</organism>
<feature type="domain" description="UGSC-like" evidence="1">
    <location>
        <begin position="9"/>
        <end position="96"/>
    </location>
</feature>
<gene>
    <name evidence="2" type="ORF">ETSY1_05195</name>
</gene>
<dbReference type="Proteomes" id="UP000019141">
    <property type="component" value="Unassembled WGS sequence"/>
</dbReference>
<dbReference type="InterPro" id="IPR057767">
    <property type="entry name" value="UGSC-like_dom"/>
</dbReference>
<dbReference type="EMBL" id="AZHW01000183">
    <property type="protein sequence ID" value="ETX02013.1"/>
    <property type="molecule type" value="Genomic_DNA"/>
</dbReference>
<dbReference type="AlphaFoldDB" id="W4LVT5"/>